<dbReference type="PANTHER" id="PTHR11851">
    <property type="entry name" value="METALLOPROTEASE"/>
    <property type="match status" value="1"/>
</dbReference>
<protein>
    <submittedName>
        <fullName evidence="3">Putative Zn-dependent peptidase</fullName>
    </submittedName>
</protein>
<dbReference type="InterPro" id="IPR011249">
    <property type="entry name" value="Metalloenz_LuxS/M16"/>
</dbReference>
<organism evidence="3 4">
    <name type="scientific">Thermomonospora umbrina</name>
    <dbReference type="NCBI Taxonomy" id="111806"/>
    <lineage>
        <taxon>Bacteria</taxon>
        <taxon>Bacillati</taxon>
        <taxon>Actinomycetota</taxon>
        <taxon>Actinomycetes</taxon>
        <taxon>Streptosporangiales</taxon>
        <taxon>Thermomonosporaceae</taxon>
        <taxon>Thermomonospora</taxon>
    </lineage>
</organism>
<dbReference type="Pfam" id="PF00675">
    <property type="entry name" value="Peptidase_M16"/>
    <property type="match status" value="1"/>
</dbReference>
<dbReference type="AlphaFoldDB" id="A0A3D9STI6"/>
<evidence type="ECO:0000313" key="3">
    <source>
        <dbReference type="EMBL" id="REE96285.1"/>
    </source>
</evidence>
<dbReference type="InterPro" id="IPR007863">
    <property type="entry name" value="Peptidase_M16_C"/>
</dbReference>
<dbReference type="RefSeq" id="WP_116021954.1">
    <property type="nucleotide sequence ID" value="NZ_QTTT01000001.1"/>
</dbReference>
<evidence type="ECO:0000259" key="1">
    <source>
        <dbReference type="Pfam" id="PF00675"/>
    </source>
</evidence>
<gene>
    <name evidence="3" type="ORF">DFJ69_1715</name>
</gene>
<comment type="caution">
    <text evidence="3">The sequence shown here is derived from an EMBL/GenBank/DDBJ whole genome shotgun (WGS) entry which is preliminary data.</text>
</comment>
<dbReference type="Pfam" id="PF05193">
    <property type="entry name" value="Peptidase_M16_C"/>
    <property type="match status" value="1"/>
</dbReference>
<feature type="domain" description="Peptidase M16 N-terminal" evidence="1">
    <location>
        <begin position="44"/>
        <end position="159"/>
    </location>
</feature>
<name>A0A3D9STI6_9ACTN</name>
<feature type="domain" description="Peptidase M16 C-terminal" evidence="2">
    <location>
        <begin position="204"/>
        <end position="357"/>
    </location>
</feature>
<evidence type="ECO:0000259" key="2">
    <source>
        <dbReference type="Pfam" id="PF05193"/>
    </source>
</evidence>
<reference evidence="3 4" key="1">
    <citation type="submission" date="2018-08" db="EMBL/GenBank/DDBJ databases">
        <title>Sequencing the genomes of 1000 actinobacteria strains.</title>
        <authorList>
            <person name="Klenk H.-P."/>
        </authorList>
    </citation>
    <scope>NUCLEOTIDE SEQUENCE [LARGE SCALE GENOMIC DNA]</scope>
    <source>
        <strain evidence="3 4">DSM 43927</strain>
    </source>
</reference>
<dbReference type="InterPro" id="IPR011765">
    <property type="entry name" value="Pept_M16_N"/>
</dbReference>
<accession>A0A3D9STI6</accession>
<evidence type="ECO:0000313" key="4">
    <source>
        <dbReference type="Proteomes" id="UP000256661"/>
    </source>
</evidence>
<dbReference type="Proteomes" id="UP000256661">
    <property type="component" value="Unassembled WGS sequence"/>
</dbReference>
<dbReference type="GO" id="GO:0046872">
    <property type="term" value="F:metal ion binding"/>
    <property type="evidence" value="ECO:0007669"/>
    <property type="project" value="InterPro"/>
</dbReference>
<dbReference type="OrthoDB" id="9811314at2"/>
<proteinExistence type="predicted"/>
<dbReference type="SUPFAM" id="SSF63411">
    <property type="entry name" value="LuxS/MPP-like metallohydrolase"/>
    <property type="match status" value="2"/>
</dbReference>
<dbReference type="PANTHER" id="PTHR11851:SF224">
    <property type="entry name" value="PROCESSING PROTEASE"/>
    <property type="match status" value="1"/>
</dbReference>
<dbReference type="Gene3D" id="3.30.830.10">
    <property type="entry name" value="Metalloenzyme, LuxS/M16 peptidase-like"/>
    <property type="match status" value="2"/>
</dbReference>
<keyword evidence="4" id="KW-1185">Reference proteome</keyword>
<sequence>MTTQIPDFPARPVPGPIPPWAFPTGVEGRIEGGPATLRCDLPGRRLAAVRLVLNAGAGREPGGLDGVATLAARTLLEGTEPGGGTALTAAFERLGASMHASADLTALRIALDAPVTRLGAALELLAEVVRAPALADADVRRLVRERLEEIAQEDADPGSRAMRELRARLFPEGTRPARPTGGSPASVEGLTGADVRGFFGAAVPAEATAVIAGDLSGVDTEAALARAFDGWKATAEPLPDADTALPTPGPRLVIVDRPGSVQSYLTIGHGVPGRGHADWASLAVACHVLGGGLTSRLNALLREEKGYTYGMRAGLLRMRHCGVFVAQGAVHTEVTADAVGDALGALRSVLDGVGDGECRASVSALADRAPTEYETSRSVAAELADAAAAGLGAGYPRRYLDELRAVTPDGVVRAYAEHVSQDALTVVTVGDAAKIRGPLEELGWAGVTVAEG</sequence>
<dbReference type="EMBL" id="QTTT01000001">
    <property type="protein sequence ID" value="REE96285.1"/>
    <property type="molecule type" value="Genomic_DNA"/>
</dbReference>
<dbReference type="InterPro" id="IPR050361">
    <property type="entry name" value="MPP/UQCRC_Complex"/>
</dbReference>